<evidence type="ECO:0000256" key="3">
    <source>
        <dbReference type="ARBA" id="ARBA00022679"/>
    </source>
</evidence>
<evidence type="ECO:0000256" key="6">
    <source>
        <dbReference type="ARBA" id="ARBA00022840"/>
    </source>
</evidence>
<keyword evidence="12" id="KW-1185">Reference proteome</keyword>
<dbReference type="Gene3D" id="3.30.200.20">
    <property type="entry name" value="Phosphorylase Kinase, domain 1"/>
    <property type="match status" value="1"/>
</dbReference>
<dbReference type="GO" id="GO:0000245">
    <property type="term" value="P:spliceosomal complex assembly"/>
    <property type="evidence" value="ECO:0007669"/>
    <property type="project" value="TreeGrafter"/>
</dbReference>
<dbReference type="Proteomes" id="UP000191518">
    <property type="component" value="Unassembled WGS sequence"/>
</dbReference>
<evidence type="ECO:0000313" key="11">
    <source>
        <dbReference type="EMBL" id="OQE11651.1"/>
    </source>
</evidence>
<dbReference type="SMART" id="SM00220">
    <property type="entry name" value="S_TKc"/>
    <property type="match status" value="1"/>
</dbReference>
<dbReference type="STRING" id="29845.A0A1V6SCD5"/>
<protein>
    <recommendedName>
        <fullName evidence="1">non-specific serine/threonine protein kinase</fullName>
        <ecNumber evidence="1">2.7.11.1</ecNumber>
    </recommendedName>
</protein>
<feature type="binding site" evidence="9">
    <location>
        <position position="102"/>
    </location>
    <ligand>
        <name>ATP</name>
        <dbReference type="ChEBI" id="CHEBI:30616"/>
    </ligand>
</feature>
<name>A0A1V6SCD5_9EURO</name>
<accession>A0A1V6SCD5</accession>
<proteinExistence type="predicted"/>
<dbReference type="AlphaFoldDB" id="A0A1V6SCD5"/>
<comment type="catalytic activity">
    <reaction evidence="7">
        <text>L-threonyl-[protein] + ATP = O-phospho-L-threonyl-[protein] + ADP + H(+)</text>
        <dbReference type="Rhea" id="RHEA:46608"/>
        <dbReference type="Rhea" id="RHEA-COMP:11060"/>
        <dbReference type="Rhea" id="RHEA-COMP:11605"/>
        <dbReference type="ChEBI" id="CHEBI:15378"/>
        <dbReference type="ChEBI" id="CHEBI:30013"/>
        <dbReference type="ChEBI" id="CHEBI:30616"/>
        <dbReference type="ChEBI" id="CHEBI:61977"/>
        <dbReference type="ChEBI" id="CHEBI:456216"/>
        <dbReference type="EC" id="2.7.11.1"/>
    </reaction>
</comment>
<sequence>MLDVTSCIYKRMNPWRFSRQAYSFLSNQFHVPKTISKSVSQYRLIEDVEDLDSYHPRGYYPLQIGDELNNSRYRVIDKLGYGGYSTIWLARDLQMARYVALKVITADASCFTQEASVMPSVGNVPSGLGRGVIPPLIDKFWVTGPNDKHTCIFTPPARMSLFDAKEASTLGLFQPKVAQSIIAQLIHGVAFLHSEQIVHGGNILLQFPEAIDRFSTSELCEKFGKPEPEAVIRLDRKPLMDGVLEQVFIPGLFGPPEARFSDEPLSFPSDIWTLACAIWEIAGQRPLFEAFFPTADRVTADQVEVLGI</sequence>
<dbReference type="InterPro" id="IPR051334">
    <property type="entry name" value="SRPK"/>
</dbReference>
<dbReference type="GO" id="GO:0050684">
    <property type="term" value="P:regulation of mRNA processing"/>
    <property type="evidence" value="ECO:0007669"/>
    <property type="project" value="TreeGrafter"/>
</dbReference>
<dbReference type="InterPro" id="IPR011009">
    <property type="entry name" value="Kinase-like_dom_sf"/>
</dbReference>
<evidence type="ECO:0000313" key="12">
    <source>
        <dbReference type="Proteomes" id="UP000191518"/>
    </source>
</evidence>
<dbReference type="InterPro" id="IPR000719">
    <property type="entry name" value="Prot_kinase_dom"/>
</dbReference>
<dbReference type="EMBL" id="MDYP01000002">
    <property type="protein sequence ID" value="OQE11651.1"/>
    <property type="molecule type" value="Genomic_DNA"/>
</dbReference>
<evidence type="ECO:0000256" key="1">
    <source>
        <dbReference type="ARBA" id="ARBA00012513"/>
    </source>
</evidence>
<dbReference type="PANTHER" id="PTHR47634:SF9">
    <property type="entry name" value="PROTEIN KINASE DOMAIN-CONTAINING PROTEIN-RELATED"/>
    <property type="match status" value="1"/>
</dbReference>
<comment type="caution">
    <text evidence="11">The sequence shown here is derived from an EMBL/GenBank/DDBJ whole genome shotgun (WGS) entry which is preliminary data.</text>
</comment>
<dbReference type="InterPro" id="IPR017441">
    <property type="entry name" value="Protein_kinase_ATP_BS"/>
</dbReference>
<keyword evidence="2" id="KW-0723">Serine/threonine-protein kinase</keyword>
<dbReference type="PROSITE" id="PS50011">
    <property type="entry name" value="PROTEIN_KINASE_DOM"/>
    <property type="match status" value="1"/>
</dbReference>
<reference evidence="12" key="1">
    <citation type="journal article" date="2017" name="Nat. Microbiol.">
        <title>Global analysis of biosynthetic gene clusters reveals vast potential of secondary metabolite production in Penicillium species.</title>
        <authorList>
            <person name="Nielsen J.C."/>
            <person name="Grijseels S."/>
            <person name="Prigent S."/>
            <person name="Ji B."/>
            <person name="Dainat J."/>
            <person name="Nielsen K.F."/>
            <person name="Frisvad J.C."/>
            <person name="Workman M."/>
            <person name="Nielsen J."/>
        </authorList>
    </citation>
    <scope>NUCLEOTIDE SEQUENCE [LARGE SCALE GENOMIC DNA]</scope>
    <source>
        <strain evidence="12">IBT 29486</strain>
    </source>
</reference>
<dbReference type="EC" id="2.7.11.1" evidence="1"/>
<dbReference type="SUPFAM" id="SSF56112">
    <property type="entry name" value="Protein kinase-like (PK-like)"/>
    <property type="match status" value="1"/>
</dbReference>
<evidence type="ECO:0000256" key="9">
    <source>
        <dbReference type="PROSITE-ProRule" id="PRU10141"/>
    </source>
</evidence>
<dbReference type="GO" id="GO:0005524">
    <property type="term" value="F:ATP binding"/>
    <property type="evidence" value="ECO:0007669"/>
    <property type="project" value="UniProtKB-UniRule"/>
</dbReference>
<evidence type="ECO:0000256" key="8">
    <source>
        <dbReference type="ARBA" id="ARBA00048679"/>
    </source>
</evidence>
<gene>
    <name evidence="11" type="ORF">PENVUL_c002G01696</name>
</gene>
<feature type="domain" description="Protein kinase" evidence="10">
    <location>
        <begin position="73"/>
        <end position="308"/>
    </location>
</feature>
<keyword evidence="3" id="KW-0808">Transferase</keyword>
<dbReference type="GO" id="GO:0005737">
    <property type="term" value="C:cytoplasm"/>
    <property type="evidence" value="ECO:0007669"/>
    <property type="project" value="TreeGrafter"/>
</dbReference>
<keyword evidence="5" id="KW-0418">Kinase</keyword>
<evidence type="ECO:0000256" key="5">
    <source>
        <dbReference type="ARBA" id="ARBA00022777"/>
    </source>
</evidence>
<dbReference type="GO" id="GO:0004674">
    <property type="term" value="F:protein serine/threonine kinase activity"/>
    <property type="evidence" value="ECO:0007669"/>
    <property type="project" value="UniProtKB-KW"/>
</dbReference>
<dbReference type="Gene3D" id="1.10.510.10">
    <property type="entry name" value="Transferase(Phosphotransferase) domain 1"/>
    <property type="match status" value="1"/>
</dbReference>
<dbReference type="GO" id="GO:0005634">
    <property type="term" value="C:nucleus"/>
    <property type="evidence" value="ECO:0007669"/>
    <property type="project" value="TreeGrafter"/>
</dbReference>
<comment type="catalytic activity">
    <reaction evidence="8">
        <text>L-seryl-[protein] + ATP = O-phospho-L-seryl-[protein] + ADP + H(+)</text>
        <dbReference type="Rhea" id="RHEA:17989"/>
        <dbReference type="Rhea" id="RHEA-COMP:9863"/>
        <dbReference type="Rhea" id="RHEA-COMP:11604"/>
        <dbReference type="ChEBI" id="CHEBI:15378"/>
        <dbReference type="ChEBI" id="CHEBI:29999"/>
        <dbReference type="ChEBI" id="CHEBI:30616"/>
        <dbReference type="ChEBI" id="CHEBI:83421"/>
        <dbReference type="ChEBI" id="CHEBI:456216"/>
        <dbReference type="EC" id="2.7.11.1"/>
    </reaction>
</comment>
<organism evidence="11 12">
    <name type="scientific">Penicillium vulpinum</name>
    <dbReference type="NCBI Taxonomy" id="29845"/>
    <lineage>
        <taxon>Eukaryota</taxon>
        <taxon>Fungi</taxon>
        <taxon>Dikarya</taxon>
        <taxon>Ascomycota</taxon>
        <taxon>Pezizomycotina</taxon>
        <taxon>Eurotiomycetes</taxon>
        <taxon>Eurotiomycetidae</taxon>
        <taxon>Eurotiales</taxon>
        <taxon>Aspergillaceae</taxon>
        <taxon>Penicillium</taxon>
    </lineage>
</organism>
<dbReference type="PROSITE" id="PS00107">
    <property type="entry name" value="PROTEIN_KINASE_ATP"/>
    <property type="match status" value="1"/>
</dbReference>
<evidence type="ECO:0000256" key="4">
    <source>
        <dbReference type="ARBA" id="ARBA00022741"/>
    </source>
</evidence>
<dbReference type="Pfam" id="PF00069">
    <property type="entry name" value="Pkinase"/>
    <property type="match status" value="1"/>
</dbReference>
<keyword evidence="6 9" id="KW-0067">ATP-binding</keyword>
<evidence type="ECO:0000256" key="7">
    <source>
        <dbReference type="ARBA" id="ARBA00047899"/>
    </source>
</evidence>
<dbReference type="PANTHER" id="PTHR47634">
    <property type="entry name" value="PROTEIN KINASE DOMAIN-CONTAINING PROTEIN-RELATED"/>
    <property type="match status" value="1"/>
</dbReference>
<evidence type="ECO:0000259" key="10">
    <source>
        <dbReference type="PROSITE" id="PS50011"/>
    </source>
</evidence>
<keyword evidence="4 9" id="KW-0547">Nucleotide-binding</keyword>
<evidence type="ECO:0000256" key="2">
    <source>
        <dbReference type="ARBA" id="ARBA00022527"/>
    </source>
</evidence>